<feature type="transmembrane region" description="Helical" evidence="5">
    <location>
        <begin position="408"/>
        <end position="426"/>
    </location>
</feature>
<feature type="transmembrane region" description="Helical" evidence="5">
    <location>
        <begin position="375"/>
        <end position="396"/>
    </location>
</feature>
<evidence type="ECO:0000256" key="1">
    <source>
        <dbReference type="ARBA" id="ARBA00004141"/>
    </source>
</evidence>
<feature type="transmembrane region" description="Helical" evidence="5">
    <location>
        <begin position="223"/>
        <end position="244"/>
    </location>
</feature>
<dbReference type="EMBL" id="IACT01000838">
    <property type="protein sequence ID" value="LAC20216.1"/>
    <property type="molecule type" value="mRNA"/>
</dbReference>
<dbReference type="PROSITE" id="PS50850">
    <property type="entry name" value="MFS"/>
    <property type="match status" value="1"/>
</dbReference>
<dbReference type="InterPro" id="IPR036259">
    <property type="entry name" value="MFS_trans_sf"/>
</dbReference>
<dbReference type="GO" id="GO:0022857">
    <property type="term" value="F:transmembrane transporter activity"/>
    <property type="evidence" value="ECO:0007669"/>
    <property type="project" value="InterPro"/>
</dbReference>
<feature type="transmembrane region" description="Helical" evidence="5">
    <location>
        <begin position="135"/>
        <end position="155"/>
    </location>
</feature>
<dbReference type="InterPro" id="IPR020846">
    <property type="entry name" value="MFS_dom"/>
</dbReference>
<feature type="transmembrane region" description="Helical" evidence="5">
    <location>
        <begin position="31"/>
        <end position="53"/>
    </location>
</feature>
<feature type="transmembrane region" description="Helical" evidence="5">
    <location>
        <begin position="496"/>
        <end position="516"/>
    </location>
</feature>
<evidence type="ECO:0000256" key="2">
    <source>
        <dbReference type="ARBA" id="ARBA00022692"/>
    </source>
</evidence>
<dbReference type="Pfam" id="PF00083">
    <property type="entry name" value="Sugar_tr"/>
    <property type="match status" value="1"/>
</dbReference>
<name>A0A6A7FNQ3_9CRUS</name>
<dbReference type="SUPFAM" id="SSF103473">
    <property type="entry name" value="MFS general substrate transporter"/>
    <property type="match status" value="1"/>
</dbReference>
<feature type="transmembrane region" description="Helical" evidence="5">
    <location>
        <begin position="250"/>
        <end position="270"/>
    </location>
</feature>
<accession>A0A6A7FNQ3</accession>
<feature type="transmembrane region" description="Helical" evidence="5">
    <location>
        <begin position="467"/>
        <end position="490"/>
    </location>
</feature>
<feature type="transmembrane region" description="Helical" evidence="5">
    <location>
        <begin position="190"/>
        <end position="211"/>
    </location>
</feature>
<keyword evidence="4 5" id="KW-0472">Membrane</keyword>
<dbReference type="InterPro" id="IPR005828">
    <property type="entry name" value="MFS_sugar_transport-like"/>
</dbReference>
<organism evidence="7">
    <name type="scientific">Hirondellea gigas</name>
    <dbReference type="NCBI Taxonomy" id="1518452"/>
    <lineage>
        <taxon>Eukaryota</taxon>
        <taxon>Metazoa</taxon>
        <taxon>Ecdysozoa</taxon>
        <taxon>Arthropoda</taxon>
        <taxon>Crustacea</taxon>
        <taxon>Multicrustacea</taxon>
        <taxon>Malacostraca</taxon>
        <taxon>Eumalacostraca</taxon>
        <taxon>Peracarida</taxon>
        <taxon>Amphipoda</taxon>
        <taxon>Amphilochidea</taxon>
        <taxon>Lysianassida</taxon>
        <taxon>Lysianassidira</taxon>
        <taxon>Lysianassoidea</taxon>
        <taxon>Lysianassidae</taxon>
        <taxon>Hirondellea</taxon>
    </lineage>
</organism>
<sequence length="549" mass="61293">MMASEDETTREVPIVEVTIKGESRHFDLDDLITMLGLGPWTCLYLSVASLYGFSQVMNVMGSVFMAPPVPFTCTDVDGQTVLPVNGTECWVQLVNNSNGSRETVPCKNFSYSHETFETTVTEDYDLVCSRTPLHVMFQMSISIGCCGGAIIGLIIGDRYGRQTVVWYSAVCSAICAAVLVAKVSDYNVVLIARFFIGVFTITLNLPSIALAIEMCPMKYRAMYGVLSGLTFLAGMFTMTAVSYTTRNWRIMQFTASMGTFITVLVANPLVSLESPRWLVTKGRLKDAEKTLRHIARYNNKTNSLPDDLHLHLSAVYRHQQECRKSTEPLSSWQHLKSLYASKYMRKITVINYLMWYNKSLLYLAIPLNANHFSSVFVYMSLLAVSEIPAYTITGAITTKFGRKRVISIYLMVVVVMQGSMVIMMGVHYENGWLNYAMSAVAYTFVASSSQVNVLYTTELFPTSVRTLAFSAAVIIYTIGLVTPSGFTMLVPISMPWVPTLFYCFIAALAGSLVLLLPETNGQPLHQTVDEYVQFAQEKENNSENTFLIR</sequence>
<feature type="transmembrane region" description="Helical" evidence="5">
    <location>
        <begin position="349"/>
        <end position="369"/>
    </location>
</feature>
<keyword evidence="3 5" id="KW-1133">Transmembrane helix</keyword>
<reference evidence="7" key="1">
    <citation type="submission" date="2017-11" db="EMBL/GenBank/DDBJ databases">
        <title>The sensing device of the deep-sea amphipod.</title>
        <authorList>
            <person name="Kobayashi H."/>
            <person name="Nagahama T."/>
            <person name="Arai W."/>
            <person name="Sasagawa Y."/>
            <person name="Umeda M."/>
            <person name="Hayashi T."/>
            <person name="Nikaido I."/>
            <person name="Watanabe H."/>
            <person name="Oguri K."/>
            <person name="Kitazato H."/>
            <person name="Fujioka K."/>
            <person name="Kido Y."/>
            <person name="Takami H."/>
        </authorList>
    </citation>
    <scope>NUCLEOTIDE SEQUENCE</scope>
    <source>
        <tissue evidence="7">Whole body</tissue>
    </source>
</reference>
<evidence type="ECO:0000256" key="4">
    <source>
        <dbReference type="ARBA" id="ARBA00023136"/>
    </source>
</evidence>
<feature type="domain" description="Major facilitator superfamily (MFS) profile" evidence="6">
    <location>
        <begin position="47"/>
        <end position="521"/>
    </location>
</feature>
<dbReference type="AlphaFoldDB" id="A0A6A7FNQ3"/>
<feature type="transmembrane region" description="Helical" evidence="5">
    <location>
        <begin position="432"/>
        <end position="455"/>
    </location>
</feature>
<evidence type="ECO:0000256" key="5">
    <source>
        <dbReference type="SAM" id="Phobius"/>
    </source>
</evidence>
<evidence type="ECO:0000256" key="3">
    <source>
        <dbReference type="ARBA" id="ARBA00022989"/>
    </source>
</evidence>
<keyword evidence="2 5" id="KW-0812">Transmembrane</keyword>
<dbReference type="PANTHER" id="PTHR24064">
    <property type="entry name" value="SOLUTE CARRIER FAMILY 22 MEMBER"/>
    <property type="match status" value="1"/>
</dbReference>
<proteinExistence type="evidence at transcript level"/>
<dbReference type="Gene3D" id="1.20.1250.20">
    <property type="entry name" value="MFS general substrate transporter like domains"/>
    <property type="match status" value="1"/>
</dbReference>
<protein>
    <submittedName>
        <fullName evidence="7">Organic cation transporter protein-like</fullName>
    </submittedName>
</protein>
<evidence type="ECO:0000259" key="6">
    <source>
        <dbReference type="PROSITE" id="PS50850"/>
    </source>
</evidence>
<evidence type="ECO:0000313" key="7">
    <source>
        <dbReference type="EMBL" id="LAC20216.1"/>
    </source>
</evidence>
<comment type="subcellular location">
    <subcellularLocation>
        <location evidence="1">Membrane</location>
        <topology evidence="1">Multi-pass membrane protein</topology>
    </subcellularLocation>
</comment>
<dbReference type="GO" id="GO:0016020">
    <property type="term" value="C:membrane"/>
    <property type="evidence" value="ECO:0007669"/>
    <property type="project" value="UniProtKB-SubCell"/>
</dbReference>
<feature type="transmembrane region" description="Helical" evidence="5">
    <location>
        <begin position="164"/>
        <end position="184"/>
    </location>
</feature>